<reference evidence="3" key="1">
    <citation type="submission" date="2016-08" db="EMBL/GenBank/DDBJ databases">
        <authorList>
            <person name="Varghese N."/>
            <person name="Submissions Spin"/>
        </authorList>
    </citation>
    <scope>NUCLEOTIDE SEQUENCE [LARGE SCALE GENOMIC DNA]</scope>
    <source>
        <strain evidence="3">REICA_142</strain>
    </source>
</reference>
<evidence type="ECO:0008006" key="4">
    <source>
        <dbReference type="Google" id="ProtNLM"/>
    </source>
</evidence>
<sequence length="42" mass="4759">MSFKRIAPKIMWFVGLWFASVLALFLVSSVLRLLMSMAGLRA</sequence>
<keyword evidence="3" id="KW-1185">Reference proteome</keyword>
<keyword evidence="1" id="KW-0472">Membrane</keyword>
<keyword evidence="1" id="KW-1133">Transmembrane helix</keyword>
<dbReference type="AlphaFoldDB" id="A0A1C4B1H4"/>
<organism evidence="2 3">
    <name type="scientific">Kosakonia oryziphila</name>
    <dbReference type="NCBI Taxonomy" id="1005667"/>
    <lineage>
        <taxon>Bacteria</taxon>
        <taxon>Pseudomonadati</taxon>
        <taxon>Pseudomonadota</taxon>
        <taxon>Gammaproteobacteria</taxon>
        <taxon>Enterobacterales</taxon>
        <taxon>Enterobacteriaceae</taxon>
        <taxon>Kosakonia</taxon>
    </lineage>
</organism>
<keyword evidence="1" id="KW-0812">Transmembrane</keyword>
<accession>A0A1C4B1H4</accession>
<evidence type="ECO:0000313" key="3">
    <source>
        <dbReference type="Proteomes" id="UP000198515"/>
    </source>
</evidence>
<dbReference type="Proteomes" id="UP000198515">
    <property type="component" value="Unassembled WGS sequence"/>
</dbReference>
<dbReference type="EMBL" id="FMBC01000006">
    <property type="protein sequence ID" value="SCC00745.1"/>
    <property type="molecule type" value="Genomic_DNA"/>
</dbReference>
<dbReference type="GeneID" id="66392234"/>
<protein>
    <recommendedName>
        <fullName evidence="4">DUF2474 domain-containing protein</fullName>
    </recommendedName>
</protein>
<feature type="transmembrane region" description="Helical" evidence="1">
    <location>
        <begin position="12"/>
        <end position="35"/>
    </location>
</feature>
<dbReference type="Pfam" id="PF10617">
    <property type="entry name" value="DUF2474"/>
    <property type="match status" value="1"/>
</dbReference>
<evidence type="ECO:0000313" key="2">
    <source>
        <dbReference type="EMBL" id="SCC00745.1"/>
    </source>
</evidence>
<gene>
    <name evidence="2" type="ORF">GA0061070_100672</name>
</gene>
<name>A0A1C4B1H4_9ENTR</name>
<dbReference type="InterPro" id="IPR018895">
    <property type="entry name" value="DUF2474"/>
</dbReference>
<dbReference type="RefSeq" id="WP_082934097.1">
    <property type="nucleotide sequence ID" value="NZ_FMBC01000006.1"/>
</dbReference>
<proteinExistence type="predicted"/>
<evidence type="ECO:0000256" key="1">
    <source>
        <dbReference type="SAM" id="Phobius"/>
    </source>
</evidence>